<dbReference type="InterPro" id="IPR050697">
    <property type="entry name" value="Adenylyl/Guanylyl_Cyclase_3/4"/>
</dbReference>
<evidence type="ECO:0000259" key="3">
    <source>
        <dbReference type="PROSITE" id="PS50125"/>
    </source>
</evidence>
<dbReference type="Proteomes" id="UP000654482">
    <property type="component" value="Unassembled WGS sequence"/>
</dbReference>
<dbReference type="Gene3D" id="3.30.70.1230">
    <property type="entry name" value="Nucleotide cyclase"/>
    <property type="match status" value="1"/>
</dbReference>
<evidence type="ECO:0000256" key="1">
    <source>
        <dbReference type="ARBA" id="ARBA00005381"/>
    </source>
</evidence>
<comment type="similarity">
    <text evidence="1">Belongs to the adenylyl cyclase class-3 family.</text>
</comment>
<gene>
    <name evidence="4" type="ORF">IQ249_20540</name>
</gene>
<accession>A0A8J7DZ63</accession>
<dbReference type="SMART" id="SM00044">
    <property type="entry name" value="CYCc"/>
    <property type="match status" value="1"/>
</dbReference>
<sequence>MPIELKKVLWQWRGVWVAAPSVALLITLLRLLGGLQGLELAIFDQYMRLRPMEKIDDRVVIVGINEADIRAIGQAIIPDGIYAQLIKKLKAQNPRAIGLDIYRDQAVNPGHKELVEVFESTENLIGIEKVVGEKDRGTIAPPPALKALGQVGANDLIVDPDGKIRRALLAVGDNEGISIPSFGMFAAAMYLDAKGIAPEPAEENEEWWQFGETVFVPFLPYDGSYIRGDAGGYQAIINYRGPSRHFKTVSLMDVLNDKIPKDWARDRAVLIGMVGESSNDVFFTPYSGSLLALPERMAGVEIHANIASQILSTVLDNRPSIRSWSEPGEILWIFVWSGVGATLAWTMRHAGKNKIIIVKRIGSFVLAACAIAGTAYAALILGWWIPVVPPVLALLGSAVAITAYIARTAGDIRNTFGRYLTDEVVATLLENPEGLKMGGERRKITILTSDLRGFTALSEQLSPEKVVKILNFYLGYMAEIIVKYQGTIDEFMGDGILVLFGAPTTREDDPERAISCAIAMQQAMTMVNQKMQEWGLPNLEMGIGINTGEVVVGNIGSEKRTKYGIVGSQVNLTYRIESYTTGGMILISETTLKEIDPAETNVTINGKKEVAPKGVKRPITIYEIGGIGGKYDLYLSKEEEVFLPLPQPIPLQYALLDGKNIGETLFSGKLIQLSTKGGEILLSSLEKASPPPVLANIKLNFLGLDLNGERSEDVYGKVLEKSAETQGFYIQFTSRPPKVAAKLNEVYQSINSNKAQG</sequence>
<dbReference type="SMART" id="SM01080">
    <property type="entry name" value="CHASE2"/>
    <property type="match status" value="1"/>
</dbReference>
<dbReference type="CDD" id="cd07302">
    <property type="entry name" value="CHD"/>
    <property type="match status" value="1"/>
</dbReference>
<evidence type="ECO:0000256" key="2">
    <source>
        <dbReference type="SAM" id="Phobius"/>
    </source>
</evidence>
<dbReference type="Pfam" id="PF00211">
    <property type="entry name" value="Guanylate_cyc"/>
    <property type="match status" value="1"/>
</dbReference>
<dbReference type="InterPro" id="IPR001054">
    <property type="entry name" value="A/G_cyclase"/>
</dbReference>
<dbReference type="InterPro" id="IPR029787">
    <property type="entry name" value="Nucleotide_cyclase"/>
</dbReference>
<dbReference type="GO" id="GO:0006171">
    <property type="term" value="P:cAMP biosynthetic process"/>
    <property type="evidence" value="ECO:0007669"/>
    <property type="project" value="TreeGrafter"/>
</dbReference>
<keyword evidence="2" id="KW-0472">Membrane</keyword>
<feature type="transmembrane region" description="Helical" evidence="2">
    <location>
        <begin position="330"/>
        <end position="351"/>
    </location>
</feature>
<dbReference type="InterPro" id="IPR007890">
    <property type="entry name" value="CHASE2"/>
</dbReference>
<dbReference type="RefSeq" id="WP_194031371.1">
    <property type="nucleotide sequence ID" value="NZ_JADEWZ010000042.1"/>
</dbReference>
<name>A0A8J7DZ63_9CYAN</name>
<protein>
    <submittedName>
        <fullName evidence="4">Adenylate/guanylate cyclase domain-containing protein</fullName>
    </submittedName>
</protein>
<dbReference type="PANTHER" id="PTHR43081">
    <property type="entry name" value="ADENYLATE CYCLASE, TERMINAL-DIFFERENTIATION SPECIFIC-RELATED"/>
    <property type="match status" value="1"/>
</dbReference>
<dbReference type="GO" id="GO:0035556">
    <property type="term" value="P:intracellular signal transduction"/>
    <property type="evidence" value="ECO:0007669"/>
    <property type="project" value="InterPro"/>
</dbReference>
<organism evidence="4 5">
    <name type="scientific">Lusitaniella coriacea LEGE 07157</name>
    <dbReference type="NCBI Taxonomy" id="945747"/>
    <lineage>
        <taxon>Bacteria</taxon>
        <taxon>Bacillati</taxon>
        <taxon>Cyanobacteriota</taxon>
        <taxon>Cyanophyceae</taxon>
        <taxon>Spirulinales</taxon>
        <taxon>Lusitaniellaceae</taxon>
        <taxon>Lusitaniella</taxon>
    </lineage>
</organism>
<dbReference type="GO" id="GO:0004016">
    <property type="term" value="F:adenylate cyclase activity"/>
    <property type="evidence" value="ECO:0007669"/>
    <property type="project" value="UniProtKB-ARBA"/>
</dbReference>
<proteinExistence type="inferred from homology"/>
<comment type="caution">
    <text evidence="4">The sequence shown here is derived from an EMBL/GenBank/DDBJ whole genome shotgun (WGS) entry which is preliminary data.</text>
</comment>
<evidence type="ECO:0000313" key="4">
    <source>
        <dbReference type="EMBL" id="MBE9118284.1"/>
    </source>
</evidence>
<dbReference type="PANTHER" id="PTHR43081:SF1">
    <property type="entry name" value="ADENYLATE CYCLASE, TERMINAL-DIFFERENTIATION SPECIFIC"/>
    <property type="match status" value="1"/>
</dbReference>
<keyword evidence="5" id="KW-1185">Reference proteome</keyword>
<dbReference type="Pfam" id="PF05226">
    <property type="entry name" value="CHASE2"/>
    <property type="match status" value="1"/>
</dbReference>
<dbReference type="AlphaFoldDB" id="A0A8J7DZ63"/>
<dbReference type="PROSITE" id="PS50125">
    <property type="entry name" value="GUANYLATE_CYCLASE_2"/>
    <property type="match status" value="1"/>
</dbReference>
<keyword evidence="2" id="KW-0812">Transmembrane</keyword>
<keyword evidence="2" id="KW-1133">Transmembrane helix</keyword>
<feature type="domain" description="Guanylate cyclase" evidence="3">
    <location>
        <begin position="445"/>
        <end position="577"/>
    </location>
</feature>
<feature type="transmembrane region" description="Helical" evidence="2">
    <location>
        <begin position="363"/>
        <end position="385"/>
    </location>
</feature>
<reference evidence="4" key="1">
    <citation type="submission" date="2020-10" db="EMBL/GenBank/DDBJ databases">
        <authorList>
            <person name="Castelo-Branco R."/>
            <person name="Eusebio N."/>
            <person name="Adriana R."/>
            <person name="Vieira A."/>
            <person name="Brugerolle De Fraissinette N."/>
            <person name="Rezende De Castro R."/>
            <person name="Schneider M.P."/>
            <person name="Vasconcelos V."/>
            <person name="Leao P.N."/>
        </authorList>
    </citation>
    <scope>NUCLEOTIDE SEQUENCE</scope>
    <source>
        <strain evidence="4">LEGE 07157</strain>
    </source>
</reference>
<dbReference type="EMBL" id="JADEWZ010000042">
    <property type="protein sequence ID" value="MBE9118284.1"/>
    <property type="molecule type" value="Genomic_DNA"/>
</dbReference>
<evidence type="ECO:0000313" key="5">
    <source>
        <dbReference type="Proteomes" id="UP000654482"/>
    </source>
</evidence>
<dbReference type="SUPFAM" id="SSF55073">
    <property type="entry name" value="Nucleotide cyclase"/>
    <property type="match status" value="1"/>
</dbReference>